<keyword evidence="3" id="KW-1185">Reference proteome</keyword>
<protein>
    <submittedName>
        <fullName evidence="2">Uncharacterized protein</fullName>
    </submittedName>
</protein>
<name>A0ABS8UQJ8_DATST</name>
<organism evidence="2 3">
    <name type="scientific">Datura stramonium</name>
    <name type="common">Jimsonweed</name>
    <name type="synonym">Common thornapple</name>
    <dbReference type="NCBI Taxonomy" id="4076"/>
    <lineage>
        <taxon>Eukaryota</taxon>
        <taxon>Viridiplantae</taxon>
        <taxon>Streptophyta</taxon>
        <taxon>Embryophyta</taxon>
        <taxon>Tracheophyta</taxon>
        <taxon>Spermatophyta</taxon>
        <taxon>Magnoliopsida</taxon>
        <taxon>eudicotyledons</taxon>
        <taxon>Gunneridae</taxon>
        <taxon>Pentapetalae</taxon>
        <taxon>asterids</taxon>
        <taxon>lamiids</taxon>
        <taxon>Solanales</taxon>
        <taxon>Solanaceae</taxon>
        <taxon>Solanoideae</taxon>
        <taxon>Datureae</taxon>
        <taxon>Datura</taxon>
    </lineage>
</organism>
<sequence>MTSFSSAGGEVMNFIISDKCGTSRTCFGVDPEVPKSRAVTLCPEVFKDARSLYQDQAPRYHGAVTKKSPKKEASPPRLSPSWITL</sequence>
<proteinExistence type="predicted"/>
<dbReference type="Proteomes" id="UP000823775">
    <property type="component" value="Unassembled WGS sequence"/>
</dbReference>
<gene>
    <name evidence="2" type="ORF">HAX54_019129</name>
</gene>
<accession>A0ABS8UQJ8</accession>
<evidence type="ECO:0000313" key="3">
    <source>
        <dbReference type="Proteomes" id="UP000823775"/>
    </source>
</evidence>
<evidence type="ECO:0000256" key="1">
    <source>
        <dbReference type="SAM" id="MobiDB-lite"/>
    </source>
</evidence>
<dbReference type="EMBL" id="JACEIK010002323">
    <property type="protein sequence ID" value="MCD9560447.1"/>
    <property type="molecule type" value="Genomic_DNA"/>
</dbReference>
<reference evidence="2 3" key="1">
    <citation type="journal article" date="2021" name="BMC Genomics">
        <title>Datura genome reveals duplications of psychoactive alkaloid biosynthetic genes and high mutation rate following tissue culture.</title>
        <authorList>
            <person name="Rajewski A."/>
            <person name="Carter-House D."/>
            <person name="Stajich J."/>
            <person name="Litt A."/>
        </authorList>
    </citation>
    <scope>NUCLEOTIDE SEQUENCE [LARGE SCALE GENOMIC DNA]</scope>
    <source>
        <strain evidence="2">AR-01</strain>
    </source>
</reference>
<comment type="caution">
    <text evidence="2">The sequence shown here is derived from an EMBL/GenBank/DDBJ whole genome shotgun (WGS) entry which is preliminary data.</text>
</comment>
<feature type="region of interest" description="Disordered" evidence="1">
    <location>
        <begin position="57"/>
        <end position="85"/>
    </location>
</feature>
<evidence type="ECO:0000313" key="2">
    <source>
        <dbReference type="EMBL" id="MCD9560447.1"/>
    </source>
</evidence>